<accession>A0A2V1E9M7</accession>
<feature type="region of interest" description="Disordered" evidence="1">
    <location>
        <begin position="134"/>
        <end position="172"/>
    </location>
</feature>
<dbReference type="Proteomes" id="UP000244855">
    <property type="component" value="Unassembled WGS sequence"/>
</dbReference>
<organism evidence="2 3">
    <name type="scientific">Periconia macrospinosa</name>
    <dbReference type="NCBI Taxonomy" id="97972"/>
    <lineage>
        <taxon>Eukaryota</taxon>
        <taxon>Fungi</taxon>
        <taxon>Dikarya</taxon>
        <taxon>Ascomycota</taxon>
        <taxon>Pezizomycotina</taxon>
        <taxon>Dothideomycetes</taxon>
        <taxon>Pleosporomycetidae</taxon>
        <taxon>Pleosporales</taxon>
        <taxon>Massarineae</taxon>
        <taxon>Periconiaceae</taxon>
        <taxon>Periconia</taxon>
    </lineage>
</organism>
<gene>
    <name evidence="2" type="ORF">DM02DRAFT_723518</name>
</gene>
<reference evidence="2 3" key="1">
    <citation type="journal article" date="2018" name="Sci. Rep.">
        <title>Comparative genomics provides insights into the lifestyle and reveals functional heterogeneity of dark septate endophytic fungi.</title>
        <authorList>
            <person name="Knapp D.G."/>
            <person name="Nemeth J.B."/>
            <person name="Barry K."/>
            <person name="Hainaut M."/>
            <person name="Henrissat B."/>
            <person name="Johnson J."/>
            <person name="Kuo A."/>
            <person name="Lim J.H.P."/>
            <person name="Lipzen A."/>
            <person name="Nolan M."/>
            <person name="Ohm R.A."/>
            <person name="Tamas L."/>
            <person name="Grigoriev I.V."/>
            <person name="Spatafora J.W."/>
            <person name="Nagy L.G."/>
            <person name="Kovacs G.M."/>
        </authorList>
    </citation>
    <scope>NUCLEOTIDE SEQUENCE [LARGE SCALE GENOMIC DNA]</scope>
    <source>
        <strain evidence="2 3">DSE2036</strain>
    </source>
</reference>
<keyword evidence="3" id="KW-1185">Reference proteome</keyword>
<feature type="compositionally biased region" description="Basic and acidic residues" evidence="1">
    <location>
        <begin position="153"/>
        <end position="169"/>
    </location>
</feature>
<dbReference type="EMBL" id="KZ805304">
    <property type="protein sequence ID" value="PVI07328.1"/>
    <property type="molecule type" value="Genomic_DNA"/>
</dbReference>
<sequence length="203" mass="22383">MIKARPDDECGPTGATSVWTTPQAVAYKQQRAKVARTRLSANHYIRPQGRRSCSGPRASGELVHLPRGLLAQAQKKVWWGARFRMPWGHGGITVRDLGHQFHGQANDVASARLQNNLTGHMKRVVAREVGGQKGMLSERASERKGGRALPPNRQREGVDVSERVREGRRQAGQGRIETLLSLSLSPRQAGRQAQAQGCTRMVN</sequence>
<evidence type="ECO:0000313" key="3">
    <source>
        <dbReference type="Proteomes" id="UP000244855"/>
    </source>
</evidence>
<proteinExistence type="predicted"/>
<name>A0A2V1E9M7_9PLEO</name>
<protein>
    <submittedName>
        <fullName evidence="2">Uncharacterized protein</fullName>
    </submittedName>
</protein>
<dbReference type="AlphaFoldDB" id="A0A2V1E9M7"/>
<evidence type="ECO:0000313" key="2">
    <source>
        <dbReference type="EMBL" id="PVI07328.1"/>
    </source>
</evidence>
<evidence type="ECO:0000256" key="1">
    <source>
        <dbReference type="SAM" id="MobiDB-lite"/>
    </source>
</evidence>